<keyword evidence="1" id="KW-0812">Transmembrane</keyword>
<evidence type="ECO:0000313" key="3">
    <source>
        <dbReference type="Proteomes" id="UP001501725"/>
    </source>
</evidence>
<gene>
    <name evidence="2" type="ORF">GCM10023184_15450</name>
</gene>
<feature type="transmembrane region" description="Helical" evidence="1">
    <location>
        <begin position="20"/>
        <end position="38"/>
    </location>
</feature>
<evidence type="ECO:0008006" key="4">
    <source>
        <dbReference type="Google" id="ProtNLM"/>
    </source>
</evidence>
<keyword evidence="1" id="KW-1133">Transmembrane helix</keyword>
<comment type="caution">
    <text evidence="2">The sequence shown here is derived from an EMBL/GenBank/DDBJ whole genome shotgun (WGS) entry which is preliminary data.</text>
</comment>
<dbReference type="Proteomes" id="UP001501725">
    <property type="component" value="Unassembled WGS sequence"/>
</dbReference>
<accession>A0ABP8GLP2</accession>
<organism evidence="2 3">
    <name type="scientific">Flaviaesturariibacter amylovorans</name>
    <dbReference type="NCBI Taxonomy" id="1084520"/>
    <lineage>
        <taxon>Bacteria</taxon>
        <taxon>Pseudomonadati</taxon>
        <taxon>Bacteroidota</taxon>
        <taxon>Chitinophagia</taxon>
        <taxon>Chitinophagales</taxon>
        <taxon>Chitinophagaceae</taxon>
        <taxon>Flaviaestuariibacter</taxon>
    </lineage>
</organism>
<dbReference type="RefSeq" id="WP_345254831.1">
    <property type="nucleotide sequence ID" value="NZ_BAABGY010000006.1"/>
</dbReference>
<dbReference type="Pfam" id="PF09527">
    <property type="entry name" value="ATPase_gene1"/>
    <property type="match status" value="1"/>
</dbReference>
<feature type="transmembrane region" description="Helical" evidence="1">
    <location>
        <begin position="50"/>
        <end position="68"/>
    </location>
</feature>
<protein>
    <recommendedName>
        <fullName evidence="4">AtpZ/AtpI family protein</fullName>
    </recommendedName>
</protein>
<keyword evidence="3" id="KW-1185">Reference proteome</keyword>
<dbReference type="InterPro" id="IPR032820">
    <property type="entry name" value="ATPase_put"/>
</dbReference>
<reference evidence="3" key="1">
    <citation type="journal article" date="2019" name="Int. J. Syst. Evol. Microbiol.">
        <title>The Global Catalogue of Microorganisms (GCM) 10K type strain sequencing project: providing services to taxonomists for standard genome sequencing and annotation.</title>
        <authorList>
            <consortium name="The Broad Institute Genomics Platform"/>
            <consortium name="The Broad Institute Genome Sequencing Center for Infectious Disease"/>
            <person name="Wu L."/>
            <person name="Ma J."/>
        </authorList>
    </citation>
    <scope>NUCLEOTIDE SEQUENCE [LARGE SCALE GENOMIC DNA]</scope>
    <source>
        <strain evidence="3">JCM 17919</strain>
    </source>
</reference>
<sequence>MSAPQKPERRSNTSELMRYAGLGAQLFVTIGICVWLGLKADKWLRIPLPLLVWLLPLLAVGIMIYKLVNDTSKRK</sequence>
<name>A0ABP8GLP2_9BACT</name>
<evidence type="ECO:0000313" key="2">
    <source>
        <dbReference type="EMBL" id="GAA4326672.1"/>
    </source>
</evidence>
<evidence type="ECO:0000256" key="1">
    <source>
        <dbReference type="SAM" id="Phobius"/>
    </source>
</evidence>
<dbReference type="EMBL" id="BAABGY010000006">
    <property type="protein sequence ID" value="GAA4326672.1"/>
    <property type="molecule type" value="Genomic_DNA"/>
</dbReference>
<proteinExistence type="predicted"/>
<keyword evidence="1" id="KW-0472">Membrane</keyword>